<evidence type="ECO:0000259" key="4">
    <source>
        <dbReference type="Pfam" id="PF13947"/>
    </source>
</evidence>
<dbReference type="EMBL" id="PKMF04000021">
    <property type="protein sequence ID" value="KAK7858149.1"/>
    <property type="molecule type" value="Genomic_DNA"/>
</dbReference>
<feature type="domain" description="Wall-associated receptor kinase galacturonan-binding" evidence="4">
    <location>
        <begin position="44"/>
        <end position="84"/>
    </location>
</feature>
<dbReference type="InterPro" id="IPR025287">
    <property type="entry name" value="WAK_GUB"/>
</dbReference>
<evidence type="ECO:0000256" key="3">
    <source>
        <dbReference type="SAM" id="SignalP"/>
    </source>
</evidence>
<accession>A0AAW0M504</accession>
<protein>
    <recommendedName>
        <fullName evidence="4">Wall-associated receptor kinase galacturonan-binding domain-containing protein</fullName>
    </recommendedName>
</protein>
<dbReference type="GO" id="GO:0030247">
    <property type="term" value="F:polysaccharide binding"/>
    <property type="evidence" value="ECO:0007669"/>
    <property type="project" value="InterPro"/>
</dbReference>
<evidence type="ECO:0000313" key="5">
    <source>
        <dbReference type="EMBL" id="KAK7858149.1"/>
    </source>
</evidence>
<dbReference type="GO" id="GO:0016020">
    <property type="term" value="C:membrane"/>
    <property type="evidence" value="ECO:0007669"/>
    <property type="project" value="UniProtKB-SubCell"/>
</dbReference>
<dbReference type="AlphaFoldDB" id="A0AAW0M504"/>
<comment type="subcellular location">
    <subcellularLocation>
        <location evidence="1">Membrane</location>
        <topology evidence="1">Single-pass membrane protein</topology>
    </subcellularLocation>
</comment>
<feature type="signal peptide" evidence="3">
    <location>
        <begin position="1"/>
        <end position="25"/>
    </location>
</feature>
<dbReference type="Pfam" id="PF13947">
    <property type="entry name" value="GUB_WAK_bind"/>
    <property type="match status" value="1"/>
</dbReference>
<sequence>MVRELSFTAGLTALIVLVFVHKTCSTENNIHQCAPSSSGNKQNIKACGDLRYELSCENNRTVLYLFEGKYYVQEINYNTYTIRADSGIQKDNYFSTPSYSSYQYNFSSQWSSLLYDRQNYNTWIVVFLSCEKPVNTPFYLDTSTCNDNG</sequence>
<reference evidence="5" key="3">
    <citation type="submission" date="2023-07" db="EMBL/GenBank/DDBJ databases">
        <title>An improved reference 1 genome and first organelle genomes of Quercus suber.</title>
        <authorList>
            <consortium name="Genosuber Consortium"/>
            <person name="Usie A."/>
            <person name="Serra O."/>
            <person name="Barros P."/>
        </authorList>
    </citation>
    <scope>NUCLEOTIDE SEQUENCE</scope>
    <source>
        <strain evidence="5">HL8</strain>
        <tissue evidence="5">Leaves</tissue>
    </source>
</reference>
<proteinExistence type="predicted"/>
<name>A0AAW0M504_QUESU</name>
<keyword evidence="2 3" id="KW-0732">Signal</keyword>
<comment type="caution">
    <text evidence="5">The sequence shown here is derived from an EMBL/GenBank/DDBJ whole genome shotgun (WGS) entry which is preliminary data.</text>
</comment>
<reference evidence="5" key="1">
    <citation type="submission" date="2017-12" db="EMBL/GenBank/DDBJ databases">
        <authorList>
            <person name="Barbosa P."/>
            <person name="Usie A."/>
            <person name="Ramos A.M."/>
        </authorList>
    </citation>
    <scope>NUCLEOTIDE SEQUENCE</scope>
    <source>
        <strain evidence="5">HL8</strain>
        <tissue evidence="5">Leaves</tissue>
    </source>
</reference>
<reference evidence="5" key="2">
    <citation type="journal article" date="2018" name="Sci. Data">
        <title>The draft genome sequence of cork oak.</title>
        <authorList>
            <person name="Ramos A.M."/>
            <person name="Usie A."/>
            <person name="Barbosa P."/>
            <person name="Barros P.M."/>
            <person name="Capote T."/>
            <person name="Chaves I."/>
            <person name="Simoes F."/>
            <person name="Abreu I."/>
            <person name="Carrasquinho I."/>
            <person name="Faro C."/>
            <person name="Guimaraes J.B."/>
            <person name="Mendonca D."/>
            <person name="Nobrega F."/>
            <person name="Rodrigues L."/>
            <person name="Saibo N.J.M."/>
            <person name="Varela M.C."/>
            <person name="Egas C."/>
            <person name="Matos J."/>
            <person name="Miguel C.M."/>
            <person name="Oliveira M.M."/>
            <person name="Ricardo C.P."/>
            <person name="Goncalves S."/>
        </authorList>
    </citation>
    <scope>NUCLEOTIDE SEQUENCE [LARGE SCALE GENOMIC DNA]</scope>
    <source>
        <strain evidence="5">HL8</strain>
    </source>
</reference>
<gene>
    <name evidence="5" type="ORF">CFP56_013876</name>
</gene>
<evidence type="ECO:0000256" key="1">
    <source>
        <dbReference type="ARBA" id="ARBA00004167"/>
    </source>
</evidence>
<evidence type="ECO:0000256" key="2">
    <source>
        <dbReference type="ARBA" id="ARBA00022729"/>
    </source>
</evidence>
<organism evidence="5">
    <name type="scientific">Quercus suber</name>
    <name type="common">Cork oak</name>
    <dbReference type="NCBI Taxonomy" id="58331"/>
    <lineage>
        <taxon>Eukaryota</taxon>
        <taxon>Viridiplantae</taxon>
        <taxon>Streptophyta</taxon>
        <taxon>Embryophyta</taxon>
        <taxon>Tracheophyta</taxon>
        <taxon>Spermatophyta</taxon>
        <taxon>Magnoliopsida</taxon>
        <taxon>eudicotyledons</taxon>
        <taxon>Gunneridae</taxon>
        <taxon>Pentapetalae</taxon>
        <taxon>rosids</taxon>
        <taxon>fabids</taxon>
        <taxon>Fagales</taxon>
        <taxon>Fagaceae</taxon>
        <taxon>Quercus</taxon>
    </lineage>
</organism>
<feature type="chain" id="PRO_5043788275" description="Wall-associated receptor kinase galacturonan-binding domain-containing protein" evidence="3">
    <location>
        <begin position="26"/>
        <end position="149"/>
    </location>
</feature>